<dbReference type="InterPro" id="IPR002028">
    <property type="entry name" value="Trp_synthase_suA"/>
</dbReference>
<dbReference type="EC" id="4.2.1.20" evidence="8"/>
<dbReference type="GO" id="GO:0004834">
    <property type="term" value="F:tryptophan synthase activity"/>
    <property type="evidence" value="ECO:0007669"/>
    <property type="project" value="UniProtKB-EC"/>
</dbReference>
<accession>A0ABT9YB48</accession>
<comment type="function">
    <text evidence="8">The alpha subunit is responsible for the aldol cleavage of indoleglycerol phosphate to indole and glyceraldehyde 3-phosphate.</text>
</comment>
<evidence type="ECO:0000256" key="3">
    <source>
        <dbReference type="ARBA" id="ARBA00022605"/>
    </source>
</evidence>
<evidence type="ECO:0000256" key="2">
    <source>
        <dbReference type="ARBA" id="ARBA00011270"/>
    </source>
</evidence>
<evidence type="ECO:0000256" key="7">
    <source>
        <dbReference type="ARBA" id="ARBA00049047"/>
    </source>
</evidence>
<dbReference type="InterPro" id="IPR011060">
    <property type="entry name" value="RibuloseP-bd_barrel"/>
</dbReference>
<dbReference type="PANTHER" id="PTHR43406">
    <property type="entry name" value="TRYPTOPHAN SYNTHASE, ALPHA CHAIN"/>
    <property type="match status" value="1"/>
</dbReference>
<comment type="caution">
    <text evidence="10">The sequence shown here is derived from an EMBL/GenBank/DDBJ whole genome shotgun (WGS) entry which is preliminary data.</text>
</comment>
<dbReference type="Gene3D" id="3.20.20.70">
    <property type="entry name" value="Aldolase class I"/>
    <property type="match status" value="1"/>
</dbReference>
<protein>
    <recommendedName>
        <fullName evidence="8">Tryptophan synthase alpha chain</fullName>
        <ecNumber evidence="8">4.2.1.20</ecNumber>
    </recommendedName>
</protein>
<dbReference type="SUPFAM" id="SSF51366">
    <property type="entry name" value="Ribulose-phoshate binding barrel"/>
    <property type="match status" value="1"/>
</dbReference>
<gene>
    <name evidence="8" type="primary">trpA</name>
    <name evidence="10" type="ORF">J2S01_002809</name>
</gene>
<evidence type="ECO:0000256" key="5">
    <source>
        <dbReference type="ARBA" id="ARBA00023141"/>
    </source>
</evidence>
<dbReference type="HAMAP" id="MF_00131">
    <property type="entry name" value="Trp_synth_alpha"/>
    <property type="match status" value="1"/>
</dbReference>
<keyword evidence="4 8" id="KW-0822">Tryptophan biosynthesis</keyword>
<keyword evidence="11" id="KW-1185">Reference proteome</keyword>
<dbReference type="PANTHER" id="PTHR43406:SF1">
    <property type="entry name" value="TRYPTOPHAN SYNTHASE ALPHA CHAIN, CHLOROPLASTIC"/>
    <property type="match status" value="1"/>
</dbReference>
<dbReference type="PROSITE" id="PS00167">
    <property type="entry name" value="TRP_SYNTHASE_ALPHA"/>
    <property type="match status" value="1"/>
</dbReference>
<proteinExistence type="inferred from homology"/>
<keyword evidence="3 8" id="KW-0028">Amino-acid biosynthesis</keyword>
<keyword evidence="5 8" id="KW-0057">Aromatic amino acid biosynthesis</keyword>
<dbReference type="CDD" id="cd04724">
    <property type="entry name" value="Tryptophan_synthase_alpha"/>
    <property type="match status" value="1"/>
</dbReference>
<comment type="subunit">
    <text evidence="2 8">Tetramer of two alpha and two beta chains.</text>
</comment>
<comment type="catalytic activity">
    <reaction evidence="7 8">
        <text>(1S,2R)-1-C-(indol-3-yl)glycerol 3-phosphate + L-serine = D-glyceraldehyde 3-phosphate + L-tryptophan + H2O</text>
        <dbReference type="Rhea" id="RHEA:10532"/>
        <dbReference type="ChEBI" id="CHEBI:15377"/>
        <dbReference type="ChEBI" id="CHEBI:33384"/>
        <dbReference type="ChEBI" id="CHEBI:57912"/>
        <dbReference type="ChEBI" id="CHEBI:58866"/>
        <dbReference type="ChEBI" id="CHEBI:59776"/>
        <dbReference type="EC" id="4.2.1.20"/>
    </reaction>
</comment>
<evidence type="ECO:0000256" key="1">
    <source>
        <dbReference type="ARBA" id="ARBA00004733"/>
    </source>
</evidence>
<keyword evidence="6 8" id="KW-0456">Lyase</keyword>
<dbReference type="Pfam" id="PF00290">
    <property type="entry name" value="Trp_syntA"/>
    <property type="match status" value="1"/>
</dbReference>
<comment type="pathway">
    <text evidence="1 8">Amino-acid biosynthesis; L-tryptophan biosynthesis; L-tryptophan from chorismate: step 5/5.</text>
</comment>
<organism evidence="10 11">
    <name type="scientific">Pectinatus haikarae</name>
    <dbReference type="NCBI Taxonomy" id="349096"/>
    <lineage>
        <taxon>Bacteria</taxon>
        <taxon>Bacillati</taxon>
        <taxon>Bacillota</taxon>
        <taxon>Negativicutes</taxon>
        <taxon>Selenomonadales</taxon>
        <taxon>Selenomonadaceae</taxon>
        <taxon>Pectinatus</taxon>
    </lineage>
</organism>
<evidence type="ECO:0000313" key="10">
    <source>
        <dbReference type="EMBL" id="MDQ0205071.1"/>
    </source>
</evidence>
<reference evidence="10 11" key="1">
    <citation type="submission" date="2023-07" db="EMBL/GenBank/DDBJ databases">
        <title>Genomic Encyclopedia of Type Strains, Phase IV (KMG-IV): sequencing the most valuable type-strain genomes for metagenomic binning, comparative biology and taxonomic classification.</title>
        <authorList>
            <person name="Goeker M."/>
        </authorList>
    </citation>
    <scope>NUCLEOTIDE SEQUENCE [LARGE SCALE GENOMIC DNA]</scope>
    <source>
        <strain evidence="10 11">DSM 16980</strain>
    </source>
</reference>
<evidence type="ECO:0000256" key="8">
    <source>
        <dbReference type="HAMAP-Rule" id="MF_00131"/>
    </source>
</evidence>
<name>A0ABT9YB48_9FIRM</name>
<dbReference type="NCBIfam" id="TIGR00262">
    <property type="entry name" value="trpA"/>
    <property type="match status" value="1"/>
</dbReference>
<dbReference type="RefSeq" id="WP_307225313.1">
    <property type="nucleotide sequence ID" value="NZ_CP116940.1"/>
</dbReference>
<feature type="active site" description="Proton acceptor" evidence="8">
    <location>
        <position position="55"/>
    </location>
</feature>
<comment type="similarity">
    <text evidence="8 9">Belongs to the TrpA family.</text>
</comment>
<dbReference type="InterPro" id="IPR013785">
    <property type="entry name" value="Aldolase_TIM"/>
</dbReference>
<dbReference type="Proteomes" id="UP001239167">
    <property type="component" value="Unassembled WGS sequence"/>
</dbReference>
<evidence type="ECO:0000256" key="6">
    <source>
        <dbReference type="ARBA" id="ARBA00023239"/>
    </source>
</evidence>
<dbReference type="InterPro" id="IPR018204">
    <property type="entry name" value="Trp_synthase_alpha_AS"/>
</dbReference>
<evidence type="ECO:0000256" key="4">
    <source>
        <dbReference type="ARBA" id="ARBA00022822"/>
    </source>
</evidence>
<feature type="active site" description="Proton acceptor" evidence="8">
    <location>
        <position position="44"/>
    </location>
</feature>
<sequence length="260" mass="28172">MTKVQDAFKNKKAFIAFITAGDPDMETTEKIIISMAENGADLIEIGIPFSDPVAEGPVIEQASLRSLANGTTTDKIFAMVKKVREKVQIPMAFMTYANLLFVYGKEKFFAKCREADINAIIIPDIPFEEKDELISYANKEGVEMVSLIAPTSLQRIGMIAKEAQGFIYLVSSLGVTGVRNEIKTDLAGIVKVIRQNSKIPVGIGFGIATPEQAYKAAKTADAAIVGSAIVNIIAQHGRNAPEPVGAYVRKMKEAVMRAAE</sequence>
<evidence type="ECO:0000313" key="11">
    <source>
        <dbReference type="Proteomes" id="UP001239167"/>
    </source>
</evidence>
<dbReference type="EMBL" id="JAUSUE010000028">
    <property type="protein sequence ID" value="MDQ0205071.1"/>
    <property type="molecule type" value="Genomic_DNA"/>
</dbReference>
<evidence type="ECO:0000256" key="9">
    <source>
        <dbReference type="RuleBase" id="RU003662"/>
    </source>
</evidence>